<feature type="compositionally biased region" description="Acidic residues" evidence="7">
    <location>
        <begin position="96"/>
        <end position="117"/>
    </location>
</feature>
<dbReference type="CDD" id="cd00009">
    <property type="entry name" value="AAA"/>
    <property type="match status" value="1"/>
</dbReference>
<dbReference type="Proteomes" id="UP000663877">
    <property type="component" value="Unassembled WGS sequence"/>
</dbReference>
<dbReference type="GO" id="GO:0005664">
    <property type="term" value="C:nuclear origin of replication recognition complex"/>
    <property type="evidence" value="ECO:0007669"/>
    <property type="project" value="TreeGrafter"/>
</dbReference>
<feature type="region of interest" description="Disordered" evidence="7">
    <location>
        <begin position="62"/>
        <end position="154"/>
    </location>
</feature>
<name>A0A815QQV7_9BILA</name>
<proteinExistence type="inferred from homology"/>
<dbReference type="PANTHER" id="PTHR10763:SF23">
    <property type="entry name" value="ORIGIN RECOGNITION COMPLEX SUBUNIT 1"/>
    <property type="match status" value="1"/>
</dbReference>
<dbReference type="Proteomes" id="UP000663832">
    <property type="component" value="Unassembled WGS sequence"/>
</dbReference>
<dbReference type="Pfam" id="PF00004">
    <property type="entry name" value="AAA"/>
    <property type="match status" value="1"/>
</dbReference>
<feature type="domain" description="AAA+ ATPase" evidence="8">
    <location>
        <begin position="220"/>
        <end position="372"/>
    </location>
</feature>
<dbReference type="Gene3D" id="3.40.50.300">
    <property type="entry name" value="P-loop containing nucleotide triphosphate hydrolases"/>
    <property type="match status" value="1"/>
</dbReference>
<protein>
    <recommendedName>
        <fullName evidence="6">Origin recognition complex subunit 1</fullName>
    </recommendedName>
</protein>
<evidence type="ECO:0000256" key="6">
    <source>
        <dbReference type="RuleBase" id="RU365058"/>
    </source>
</evidence>
<gene>
    <name evidence="9" type="ORF">BJG266_LOCUS16968</name>
    <name evidence="10" type="ORF">QVE165_LOCUS21285</name>
    <name evidence="11" type="ORF">QVE165_LOCUS41218</name>
</gene>
<dbReference type="GO" id="GO:0005524">
    <property type="term" value="F:ATP binding"/>
    <property type="evidence" value="ECO:0007669"/>
    <property type="project" value="UniProtKB-KW"/>
</dbReference>
<evidence type="ECO:0000256" key="5">
    <source>
        <dbReference type="ARBA" id="ARBA00023242"/>
    </source>
</evidence>
<keyword evidence="4 6" id="KW-0238">DNA-binding</keyword>
<evidence type="ECO:0000313" key="10">
    <source>
        <dbReference type="EMBL" id="CAF1118945.1"/>
    </source>
</evidence>
<comment type="function">
    <text evidence="6">Component of the origin recognition complex (ORC) that binds origins of replication. DNA-binding is ATP-dependent, however specific DNA sequences that define origins of replication have not been identified so far. ORC is required to assemble the pre-replication complex necessary to initiate DNA replication.</text>
</comment>
<evidence type="ECO:0000313" key="12">
    <source>
        <dbReference type="Proteomes" id="UP000663832"/>
    </source>
</evidence>
<organism evidence="11 12">
    <name type="scientific">Adineta steineri</name>
    <dbReference type="NCBI Taxonomy" id="433720"/>
    <lineage>
        <taxon>Eukaryota</taxon>
        <taxon>Metazoa</taxon>
        <taxon>Spiralia</taxon>
        <taxon>Gnathifera</taxon>
        <taxon>Rotifera</taxon>
        <taxon>Eurotatoria</taxon>
        <taxon>Bdelloidea</taxon>
        <taxon>Adinetida</taxon>
        <taxon>Adinetidae</taxon>
        <taxon>Adineta</taxon>
    </lineage>
</organism>
<comment type="similarity">
    <text evidence="2 6">Belongs to the ORC1 family.</text>
</comment>
<dbReference type="InterPro" id="IPR050311">
    <property type="entry name" value="ORC1/CDC6"/>
</dbReference>
<dbReference type="SUPFAM" id="SSF52540">
    <property type="entry name" value="P-loop containing nucleoside triphosphate hydrolases"/>
    <property type="match status" value="1"/>
</dbReference>
<evidence type="ECO:0000313" key="9">
    <source>
        <dbReference type="EMBL" id="CAF1020371.1"/>
    </source>
</evidence>
<evidence type="ECO:0000259" key="8">
    <source>
        <dbReference type="SMART" id="SM00382"/>
    </source>
</evidence>
<feature type="compositionally biased region" description="Low complexity" evidence="7">
    <location>
        <begin position="124"/>
        <end position="146"/>
    </location>
</feature>
<dbReference type="InterPro" id="IPR003593">
    <property type="entry name" value="AAA+_ATPase"/>
</dbReference>
<keyword evidence="3 6" id="KW-0235">DNA replication</keyword>
<dbReference type="AlphaFoldDB" id="A0A815QQV7"/>
<evidence type="ECO:0000256" key="3">
    <source>
        <dbReference type="ARBA" id="ARBA00022705"/>
    </source>
</evidence>
<reference evidence="11" key="1">
    <citation type="submission" date="2021-02" db="EMBL/GenBank/DDBJ databases">
        <authorList>
            <person name="Nowell W R."/>
        </authorList>
    </citation>
    <scope>NUCLEOTIDE SEQUENCE</scope>
</reference>
<dbReference type="PANTHER" id="PTHR10763">
    <property type="entry name" value="CELL DIVISION CONTROL PROTEIN 6-RELATED"/>
    <property type="match status" value="1"/>
</dbReference>
<evidence type="ECO:0000313" key="11">
    <source>
        <dbReference type="EMBL" id="CAF1465472.1"/>
    </source>
</evidence>
<dbReference type="EMBL" id="CAJNOI010000080">
    <property type="protein sequence ID" value="CAF1020371.1"/>
    <property type="molecule type" value="Genomic_DNA"/>
</dbReference>
<comment type="subcellular location">
    <subcellularLocation>
        <location evidence="1 6">Nucleus</location>
    </subcellularLocation>
</comment>
<keyword evidence="5 6" id="KW-0539">Nucleus</keyword>
<dbReference type="GO" id="GO:0006270">
    <property type="term" value="P:DNA replication initiation"/>
    <property type="evidence" value="ECO:0007669"/>
    <property type="project" value="TreeGrafter"/>
</dbReference>
<dbReference type="EMBL" id="CAJNOM010000136">
    <property type="protein sequence ID" value="CAF1118945.1"/>
    <property type="molecule type" value="Genomic_DNA"/>
</dbReference>
<dbReference type="InterPro" id="IPR027417">
    <property type="entry name" value="P-loop_NTPase"/>
</dbReference>
<evidence type="ECO:0000256" key="1">
    <source>
        <dbReference type="ARBA" id="ARBA00004123"/>
    </source>
</evidence>
<dbReference type="EMBL" id="CAJNOM010000488">
    <property type="protein sequence ID" value="CAF1465472.1"/>
    <property type="molecule type" value="Genomic_DNA"/>
</dbReference>
<dbReference type="InterPro" id="IPR003959">
    <property type="entry name" value="ATPase_AAA_core"/>
</dbReference>
<evidence type="ECO:0000256" key="2">
    <source>
        <dbReference type="ARBA" id="ARBA00008398"/>
    </source>
</evidence>
<comment type="subunit">
    <text evidence="6">ORC is composed of six subunits.</text>
</comment>
<sequence>MTSNPCDSVRIVLTPIKIIRDTTTGQWSTPRARKDSIQNLKYNLRVRTPSTPVVSLSSPIVKKELNHTPRPSTRASRLISFEKDKDDNEQEQYSSSDDDDEDDDDDDDDDDDESSSSEDEKIVTNITTTATNNRKTNLVNKGTPITKKGKPTFLPRMNTMTLSDLQNDDDNSLSMDISNDKFVQARQRLLPTNLPEAPPCREQESSSISAFITNKLDAQSGGALYISGVPGVGKTAIVNKVVRELMLLSTDTDLPQFKYIFLNGMKLNKPEKIYNQLLQAINPDEINRKRSAKMACKLLSKYFTDRSNKKKQAIVLLLDEVDYLYTKNQTILYNMLEWPQQPYSKLIVIAIANTLDLPETMFKKKLQSRLVSVFI</sequence>
<keyword evidence="12" id="KW-1185">Reference proteome</keyword>
<evidence type="ECO:0000256" key="4">
    <source>
        <dbReference type="ARBA" id="ARBA00023125"/>
    </source>
</evidence>
<dbReference type="GO" id="GO:0003688">
    <property type="term" value="F:DNA replication origin binding"/>
    <property type="evidence" value="ECO:0007669"/>
    <property type="project" value="TreeGrafter"/>
</dbReference>
<dbReference type="OrthoDB" id="1926878at2759"/>
<dbReference type="SMART" id="SM00382">
    <property type="entry name" value="AAA"/>
    <property type="match status" value="1"/>
</dbReference>
<dbReference type="GO" id="GO:0033314">
    <property type="term" value="P:mitotic DNA replication checkpoint signaling"/>
    <property type="evidence" value="ECO:0007669"/>
    <property type="project" value="TreeGrafter"/>
</dbReference>
<keyword evidence="6" id="KW-0547">Nucleotide-binding</keyword>
<comment type="caution">
    <text evidence="11">The sequence shown here is derived from an EMBL/GenBank/DDBJ whole genome shotgun (WGS) entry which is preliminary data.</text>
</comment>
<keyword evidence="6" id="KW-0067">ATP-binding</keyword>
<accession>A0A815QQV7</accession>
<evidence type="ECO:0000256" key="7">
    <source>
        <dbReference type="SAM" id="MobiDB-lite"/>
    </source>
</evidence>
<dbReference type="GO" id="GO:0016887">
    <property type="term" value="F:ATP hydrolysis activity"/>
    <property type="evidence" value="ECO:0007669"/>
    <property type="project" value="InterPro"/>
</dbReference>